<sequence>MIAHTKVNHYEKEGKPVLKKILHSLCVLSVTLMLCGVAVYAQNNNMDVDNNTNKIVHMAQNEDVADDNDDDDTDWGWIGLLGLAGLLGLRRRDDRRD</sequence>
<proteinExistence type="predicted"/>
<feature type="transmembrane region" description="Helical" evidence="1">
    <location>
        <begin position="21"/>
        <end position="41"/>
    </location>
</feature>
<dbReference type="HOGENOM" id="CLU_163206_3_0_9"/>
<accession>A4ISH9</accession>
<dbReference type="eggNOG" id="ENOG502ZDED">
    <property type="taxonomic scope" value="Bacteria"/>
</dbReference>
<organism evidence="2 3">
    <name type="scientific">Geobacillus thermodenitrificans (strain NG80-2)</name>
    <dbReference type="NCBI Taxonomy" id="420246"/>
    <lineage>
        <taxon>Bacteria</taxon>
        <taxon>Bacillati</taxon>
        <taxon>Bacillota</taxon>
        <taxon>Bacilli</taxon>
        <taxon>Bacillales</taxon>
        <taxon>Anoxybacillaceae</taxon>
        <taxon>Geobacillus</taxon>
    </lineage>
</organism>
<dbReference type="KEGG" id="gtn:GTNG_2938"/>
<dbReference type="AlphaFoldDB" id="A4ISH9"/>
<evidence type="ECO:0000256" key="1">
    <source>
        <dbReference type="SAM" id="Phobius"/>
    </source>
</evidence>
<dbReference type="Proteomes" id="UP000001578">
    <property type="component" value="Chromosome"/>
</dbReference>
<dbReference type="NCBIfam" id="NF041742">
    <property type="entry name" value="WGxxGxxG_fam"/>
    <property type="match status" value="1"/>
</dbReference>
<keyword evidence="1" id="KW-0472">Membrane</keyword>
<dbReference type="NCBIfam" id="TIGR03901">
    <property type="entry name" value="MYXO-CTERM"/>
    <property type="match status" value="1"/>
</dbReference>
<gene>
    <name evidence="2" type="ordered locus">GTNG_2938</name>
</gene>
<dbReference type="EMBL" id="CP000557">
    <property type="protein sequence ID" value="ABO68283.1"/>
    <property type="molecule type" value="Genomic_DNA"/>
</dbReference>
<dbReference type="InterPro" id="IPR024038">
    <property type="entry name" value="MYXO-CTERM"/>
</dbReference>
<evidence type="ECO:0000313" key="3">
    <source>
        <dbReference type="Proteomes" id="UP000001578"/>
    </source>
</evidence>
<keyword evidence="1" id="KW-0812">Transmembrane</keyword>
<name>A4ISH9_GEOTN</name>
<keyword evidence="1" id="KW-1133">Transmembrane helix</keyword>
<protein>
    <recommendedName>
        <fullName evidence="4">MYXO-CTERM domain-containing protein</fullName>
    </recommendedName>
</protein>
<dbReference type="NCBIfam" id="NF038039">
    <property type="entry name" value="WGxxGxxG-CTERM"/>
    <property type="match status" value="1"/>
</dbReference>
<reference evidence="2 3" key="1">
    <citation type="journal article" date="2007" name="Proc. Natl. Acad. Sci. U.S.A.">
        <title>Genome and proteome of long-chain alkane degrading Geobacillus thermodenitrificans NG80-2 isolated from a deep-subsurface oil reservoir.</title>
        <authorList>
            <person name="Feng L."/>
            <person name="Wang W."/>
            <person name="Cheng J."/>
            <person name="Ren Y."/>
            <person name="Zhao G."/>
            <person name="Gao C."/>
            <person name="Tang Y."/>
            <person name="Liu X."/>
            <person name="Han W."/>
            <person name="Peng X."/>
            <person name="Liu R."/>
            <person name="Wang L."/>
        </authorList>
    </citation>
    <scope>NUCLEOTIDE SEQUENCE [LARGE SCALE GENOMIC DNA]</scope>
    <source>
        <strain evidence="2 3">NG80-2</strain>
    </source>
</reference>
<evidence type="ECO:0008006" key="4">
    <source>
        <dbReference type="Google" id="ProtNLM"/>
    </source>
</evidence>
<evidence type="ECO:0000313" key="2">
    <source>
        <dbReference type="EMBL" id="ABO68283.1"/>
    </source>
</evidence>
<feature type="transmembrane region" description="Helical" evidence="1">
    <location>
        <begin position="75"/>
        <end position="91"/>
    </location>
</feature>